<gene>
    <name evidence="1" type="ORF">D3P09_18100</name>
</gene>
<protein>
    <submittedName>
        <fullName evidence="1">YciI family protein</fullName>
    </submittedName>
</protein>
<dbReference type="AlphaFoldDB" id="A0A3A6PA90"/>
<evidence type="ECO:0000313" key="2">
    <source>
        <dbReference type="Proteomes" id="UP000267798"/>
    </source>
</evidence>
<sequence>MRFMLMVKATGYYEAGIDGGKELYAARAAFQDHMRAAGILQSSEELLPSASGIRVVFPPGGEAPAMLPGPFSPEQEWIAAYTVIDVETEEDALKWALRMPLPPGQGEHIVEVRRLASTVADTALDARTKALSADLQDHLSLLNS</sequence>
<dbReference type="Gene3D" id="3.30.70.1060">
    <property type="entry name" value="Dimeric alpha+beta barrel"/>
    <property type="match status" value="1"/>
</dbReference>
<dbReference type="Proteomes" id="UP000267798">
    <property type="component" value="Unassembled WGS sequence"/>
</dbReference>
<reference evidence="1 2" key="1">
    <citation type="submission" date="2018-09" db="EMBL/GenBank/DDBJ databases">
        <title>Paenibacillus aracenensis nov. sp. isolated from a cave in southern Spain.</title>
        <authorList>
            <person name="Jurado V."/>
            <person name="Gutierrez-Patricio S."/>
            <person name="Gonzalez-Pimentel J.L."/>
            <person name="Miller A.Z."/>
            <person name="Laiz L."/>
            <person name="Saiz-Jimenez C."/>
        </authorList>
    </citation>
    <scope>NUCLEOTIDE SEQUENCE [LARGE SCALE GENOMIC DNA]</scope>
    <source>
        <strain evidence="1 2">JCM 19203</strain>
    </source>
</reference>
<dbReference type="OrthoDB" id="9795306at2"/>
<accession>A0A3A6PA90</accession>
<dbReference type="InterPro" id="IPR011008">
    <property type="entry name" value="Dimeric_a/b-barrel"/>
</dbReference>
<dbReference type="PANTHER" id="PTHR35174">
    <property type="entry name" value="BLL7171 PROTEIN-RELATED"/>
    <property type="match status" value="1"/>
</dbReference>
<dbReference type="RefSeq" id="WP_120112811.1">
    <property type="nucleotide sequence ID" value="NZ_QXQB01000004.1"/>
</dbReference>
<proteinExistence type="predicted"/>
<evidence type="ECO:0000313" key="1">
    <source>
        <dbReference type="EMBL" id="RJX37992.1"/>
    </source>
</evidence>
<dbReference type="EMBL" id="QXQB01000004">
    <property type="protein sequence ID" value="RJX37992.1"/>
    <property type="molecule type" value="Genomic_DNA"/>
</dbReference>
<organism evidence="1 2">
    <name type="scientific">Paenibacillus pinisoli</name>
    <dbReference type="NCBI Taxonomy" id="1276110"/>
    <lineage>
        <taxon>Bacteria</taxon>
        <taxon>Bacillati</taxon>
        <taxon>Bacillota</taxon>
        <taxon>Bacilli</taxon>
        <taxon>Bacillales</taxon>
        <taxon>Paenibacillaceae</taxon>
        <taxon>Paenibacillus</taxon>
    </lineage>
</organism>
<dbReference type="SUPFAM" id="SSF54909">
    <property type="entry name" value="Dimeric alpha+beta barrel"/>
    <property type="match status" value="1"/>
</dbReference>
<name>A0A3A6PA90_9BACL</name>
<dbReference type="PANTHER" id="PTHR35174:SF4">
    <property type="entry name" value="BLL7163 PROTEIN"/>
    <property type="match status" value="1"/>
</dbReference>
<keyword evidence="2" id="KW-1185">Reference proteome</keyword>
<comment type="caution">
    <text evidence="1">The sequence shown here is derived from an EMBL/GenBank/DDBJ whole genome shotgun (WGS) entry which is preliminary data.</text>
</comment>